<reference evidence="3 4" key="1">
    <citation type="submission" date="2017-04" db="EMBL/GenBank/DDBJ databases">
        <title>Burkholderia puraquae sp. nov., a novel Burkholderia cepacia complex species from hospital setting samples.</title>
        <authorList>
            <person name="Martina P."/>
            <person name="Leguizamon M."/>
            <person name="Prieto C."/>
            <person name="Sousa S."/>
            <person name="Montanaro P."/>
            <person name="Draghi W."/>
            <person name="Staembler M."/>
            <person name="Bettiol M."/>
            <person name="Figoli C."/>
            <person name="Palau J."/>
            <person name="Alvarez F."/>
            <person name="Benetti S."/>
            <person name="Anchat E."/>
            <person name="Vescina C."/>
            <person name="Ferreras J."/>
            <person name="Lasch P."/>
            <person name="Lagares A."/>
            <person name="Zorreguieta A."/>
            <person name="Yantorno O."/>
            <person name="Bosch A."/>
        </authorList>
    </citation>
    <scope>NUCLEOTIDE SEQUENCE [LARGE SCALE GENOMIC DNA]</scope>
    <source>
        <strain evidence="3 4">CAMPA 1040</strain>
    </source>
</reference>
<evidence type="ECO:0000256" key="1">
    <source>
        <dbReference type="SAM" id="SignalP"/>
    </source>
</evidence>
<protein>
    <submittedName>
        <fullName evidence="3">Uncharacterized protein</fullName>
    </submittedName>
</protein>
<dbReference type="OrthoDB" id="9021953at2"/>
<dbReference type="Proteomes" id="UP000193146">
    <property type="component" value="Unassembled WGS sequence"/>
</dbReference>
<keyword evidence="4" id="KW-1185">Reference proteome</keyword>
<name>A0A1X1PEZ6_9BURK</name>
<evidence type="ECO:0000313" key="5">
    <source>
        <dbReference type="Proteomes" id="UP000494135"/>
    </source>
</evidence>
<feature type="chain" id="PRO_5044567539" evidence="1">
    <location>
        <begin position="27"/>
        <end position="101"/>
    </location>
</feature>
<dbReference type="EMBL" id="NBYX01000009">
    <property type="protein sequence ID" value="ORT84628.1"/>
    <property type="molecule type" value="Genomic_DNA"/>
</dbReference>
<evidence type="ECO:0000313" key="3">
    <source>
        <dbReference type="EMBL" id="ORT84628.1"/>
    </source>
</evidence>
<dbReference type="RefSeq" id="WP_085040462.1">
    <property type="nucleotide sequence ID" value="NZ_CADIKG010000011.1"/>
</dbReference>
<dbReference type="EMBL" id="CADIKG010000011">
    <property type="protein sequence ID" value="CAB3761885.1"/>
    <property type="molecule type" value="Genomic_DNA"/>
</dbReference>
<reference evidence="2 5" key="2">
    <citation type="submission" date="2020-04" db="EMBL/GenBank/DDBJ databases">
        <authorList>
            <person name="De Canck E."/>
        </authorList>
    </citation>
    <scope>NUCLEOTIDE SEQUENCE [LARGE SCALE GENOMIC DNA]</scope>
    <source>
        <strain evidence="2 5">LMG 29660</strain>
    </source>
</reference>
<dbReference type="AlphaFoldDB" id="A0A1X1PEZ6"/>
<keyword evidence="1" id="KW-0732">Signal</keyword>
<feature type="signal peptide" evidence="1">
    <location>
        <begin position="1"/>
        <end position="26"/>
    </location>
</feature>
<evidence type="ECO:0000313" key="4">
    <source>
        <dbReference type="Proteomes" id="UP000193146"/>
    </source>
</evidence>
<dbReference type="Proteomes" id="UP000494135">
    <property type="component" value="Unassembled WGS sequence"/>
</dbReference>
<organism evidence="3 4">
    <name type="scientific">Burkholderia puraquae</name>
    <dbReference type="NCBI Taxonomy" id="1904757"/>
    <lineage>
        <taxon>Bacteria</taxon>
        <taxon>Pseudomonadati</taxon>
        <taxon>Pseudomonadota</taxon>
        <taxon>Betaproteobacteria</taxon>
        <taxon>Burkholderiales</taxon>
        <taxon>Burkholderiaceae</taxon>
        <taxon>Burkholderia</taxon>
        <taxon>Burkholderia cepacia complex</taxon>
    </lineage>
</organism>
<accession>A0A1X1PEZ6</accession>
<proteinExistence type="predicted"/>
<sequence>MKAAGRIGKGAFALAMLGAGPLACVAEPSIPLRVSLTIPEICTIDAAGGPGARAGTGGDAPSVSCVHGTPFLLSRAQGERAALLPPRSPGIGGPAAWTVTF</sequence>
<gene>
    <name evidence="3" type="ORF">B7G54_18890</name>
    <name evidence="2" type="ORF">LMG29660_04373</name>
</gene>
<evidence type="ECO:0000313" key="2">
    <source>
        <dbReference type="EMBL" id="CAB3761885.1"/>
    </source>
</evidence>